<dbReference type="EMBL" id="ABCS01000040">
    <property type="protein sequence ID" value="EDM77807.1"/>
    <property type="molecule type" value="Genomic_DNA"/>
</dbReference>
<feature type="domain" description="Core-binding (CB)" evidence="8">
    <location>
        <begin position="76"/>
        <end position="165"/>
    </location>
</feature>
<accession>A6G8N0</accession>
<dbReference type="PANTHER" id="PTHR30349">
    <property type="entry name" value="PHAGE INTEGRASE-RELATED"/>
    <property type="match status" value="1"/>
</dbReference>
<keyword evidence="3 5" id="KW-0238">DNA-binding</keyword>
<gene>
    <name evidence="9" type="ORF">PPSIR1_38534</name>
</gene>
<dbReference type="InterPro" id="IPR050090">
    <property type="entry name" value="Tyrosine_recombinase_XerCD"/>
</dbReference>
<dbReference type="PROSITE" id="PS51900">
    <property type="entry name" value="CB"/>
    <property type="match status" value="1"/>
</dbReference>
<evidence type="ECO:0000256" key="4">
    <source>
        <dbReference type="ARBA" id="ARBA00023172"/>
    </source>
</evidence>
<dbReference type="GO" id="GO:0015074">
    <property type="term" value="P:DNA integration"/>
    <property type="evidence" value="ECO:0007669"/>
    <property type="project" value="UniProtKB-KW"/>
</dbReference>
<dbReference type="InterPro" id="IPR044068">
    <property type="entry name" value="CB"/>
</dbReference>
<evidence type="ECO:0000256" key="2">
    <source>
        <dbReference type="ARBA" id="ARBA00022908"/>
    </source>
</evidence>
<dbReference type="eggNOG" id="COG0582">
    <property type="taxonomic scope" value="Bacteria"/>
</dbReference>
<evidence type="ECO:0000256" key="3">
    <source>
        <dbReference type="ARBA" id="ARBA00023125"/>
    </source>
</evidence>
<comment type="similarity">
    <text evidence="1">Belongs to the 'phage' integrase family.</text>
</comment>
<keyword evidence="4" id="KW-0233">DNA recombination</keyword>
<dbReference type="OrthoDB" id="9789256at2"/>
<dbReference type="GO" id="GO:0006310">
    <property type="term" value="P:DNA recombination"/>
    <property type="evidence" value="ECO:0007669"/>
    <property type="project" value="UniProtKB-KW"/>
</dbReference>
<dbReference type="Pfam" id="PF14659">
    <property type="entry name" value="Phage_int_SAM_3"/>
    <property type="match status" value="1"/>
</dbReference>
<dbReference type="PANTHER" id="PTHR30349:SF64">
    <property type="entry name" value="PROPHAGE INTEGRASE INTD-RELATED"/>
    <property type="match status" value="1"/>
</dbReference>
<feature type="domain" description="Tyr recombinase" evidence="7">
    <location>
        <begin position="183"/>
        <end position="365"/>
    </location>
</feature>
<dbReference type="InterPro" id="IPR013762">
    <property type="entry name" value="Integrase-like_cat_sf"/>
</dbReference>
<sequence>MSVYKKRWTGKDGRVRTKWMVHIKHTGPDGKRKEIRRVSPVNTRRGAEAFERELRDKLFPGARGKDKRTQHIRSAPTLEDFAPEFLAFQASPGASRKGPNKPGELREKRRTLDNHLIPAFGELRLDEIRARDIDRYITRKHADGLSTSTISNHLIVLKRLLNVARRWELLDRIPEIPTPKKPARTDFLSKDEARALLVGAEEQWRSLVLLGLRTGLRLGELRGLRWRDVDLEGGRVRVEQAVTNAGIGTPKSGKGRSVPLARDIREALAVRRGPRRRKPDTLVFAQSDGRPLAHNTIGRALTRAAEAAGIERRITPHVLRHTFASHAVLAGVPIRIVQGWLGHADITMTMRYAHLSPEGHGGMIDRLLD</sequence>
<evidence type="ECO:0000256" key="1">
    <source>
        <dbReference type="ARBA" id="ARBA00008857"/>
    </source>
</evidence>
<dbReference type="InterPro" id="IPR010998">
    <property type="entry name" value="Integrase_recombinase_N"/>
</dbReference>
<dbReference type="Proteomes" id="UP000005801">
    <property type="component" value="Unassembled WGS sequence"/>
</dbReference>
<evidence type="ECO:0000256" key="5">
    <source>
        <dbReference type="PROSITE-ProRule" id="PRU01248"/>
    </source>
</evidence>
<feature type="region of interest" description="Disordered" evidence="6">
    <location>
        <begin position="90"/>
        <end position="109"/>
    </location>
</feature>
<dbReference type="InterPro" id="IPR011010">
    <property type="entry name" value="DNA_brk_join_enz"/>
</dbReference>
<dbReference type="PROSITE" id="PS51898">
    <property type="entry name" value="TYR_RECOMBINASE"/>
    <property type="match status" value="1"/>
</dbReference>
<protein>
    <submittedName>
        <fullName evidence="9">Phage integrase</fullName>
    </submittedName>
</protein>
<dbReference type="STRING" id="391625.PPSIR1_38534"/>
<dbReference type="SUPFAM" id="SSF56349">
    <property type="entry name" value="DNA breaking-rejoining enzymes"/>
    <property type="match status" value="1"/>
</dbReference>
<dbReference type="InterPro" id="IPR002104">
    <property type="entry name" value="Integrase_catalytic"/>
</dbReference>
<proteinExistence type="inferred from homology"/>
<reference evidence="9 10" key="1">
    <citation type="submission" date="2007-06" db="EMBL/GenBank/DDBJ databases">
        <authorList>
            <person name="Shimkets L."/>
            <person name="Ferriera S."/>
            <person name="Johnson J."/>
            <person name="Kravitz S."/>
            <person name="Beeson K."/>
            <person name="Sutton G."/>
            <person name="Rogers Y.-H."/>
            <person name="Friedman R."/>
            <person name="Frazier M."/>
            <person name="Venter J.C."/>
        </authorList>
    </citation>
    <scope>NUCLEOTIDE SEQUENCE [LARGE SCALE GENOMIC DNA]</scope>
    <source>
        <strain evidence="9 10">SIR-1</strain>
    </source>
</reference>
<dbReference type="Pfam" id="PF00589">
    <property type="entry name" value="Phage_integrase"/>
    <property type="match status" value="1"/>
</dbReference>
<dbReference type="InterPro" id="IPR004107">
    <property type="entry name" value="Integrase_SAM-like_N"/>
</dbReference>
<keyword evidence="2" id="KW-0229">DNA integration</keyword>
<dbReference type="GO" id="GO:0003677">
    <property type="term" value="F:DNA binding"/>
    <property type="evidence" value="ECO:0007669"/>
    <property type="project" value="UniProtKB-UniRule"/>
</dbReference>
<comment type="caution">
    <text evidence="9">The sequence shown here is derived from an EMBL/GenBank/DDBJ whole genome shotgun (WGS) entry which is preliminary data.</text>
</comment>
<name>A6G8N0_9BACT</name>
<dbReference type="Gene3D" id="1.10.443.10">
    <property type="entry name" value="Intergrase catalytic core"/>
    <property type="match status" value="1"/>
</dbReference>
<evidence type="ECO:0000259" key="7">
    <source>
        <dbReference type="PROSITE" id="PS51898"/>
    </source>
</evidence>
<dbReference type="Gene3D" id="1.10.150.130">
    <property type="match status" value="1"/>
</dbReference>
<evidence type="ECO:0000259" key="8">
    <source>
        <dbReference type="PROSITE" id="PS51900"/>
    </source>
</evidence>
<keyword evidence="10" id="KW-1185">Reference proteome</keyword>
<evidence type="ECO:0000313" key="9">
    <source>
        <dbReference type="EMBL" id="EDM77807.1"/>
    </source>
</evidence>
<dbReference type="RefSeq" id="WP_006973075.1">
    <property type="nucleotide sequence ID" value="NZ_ABCS01000040.1"/>
</dbReference>
<dbReference type="AlphaFoldDB" id="A6G8N0"/>
<evidence type="ECO:0000313" key="10">
    <source>
        <dbReference type="Proteomes" id="UP000005801"/>
    </source>
</evidence>
<organism evidence="9 10">
    <name type="scientific">Plesiocystis pacifica SIR-1</name>
    <dbReference type="NCBI Taxonomy" id="391625"/>
    <lineage>
        <taxon>Bacteria</taxon>
        <taxon>Pseudomonadati</taxon>
        <taxon>Myxococcota</taxon>
        <taxon>Polyangia</taxon>
        <taxon>Nannocystales</taxon>
        <taxon>Nannocystaceae</taxon>
        <taxon>Plesiocystis</taxon>
    </lineage>
</organism>
<evidence type="ECO:0000256" key="6">
    <source>
        <dbReference type="SAM" id="MobiDB-lite"/>
    </source>
</evidence>